<protein>
    <submittedName>
        <fullName evidence="1">Uncharacterized protein</fullName>
    </submittedName>
</protein>
<dbReference type="AlphaFoldDB" id="X0X909"/>
<accession>X0X909</accession>
<reference evidence="1" key="1">
    <citation type="journal article" date="2014" name="Front. Microbiol.">
        <title>High frequency of phylogenetically diverse reductive dehalogenase-homologous genes in deep subseafloor sedimentary metagenomes.</title>
        <authorList>
            <person name="Kawai M."/>
            <person name="Futagami T."/>
            <person name="Toyoda A."/>
            <person name="Takaki Y."/>
            <person name="Nishi S."/>
            <person name="Hori S."/>
            <person name="Arai W."/>
            <person name="Tsubouchi T."/>
            <person name="Morono Y."/>
            <person name="Uchiyama I."/>
            <person name="Ito T."/>
            <person name="Fujiyama A."/>
            <person name="Inagaki F."/>
            <person name="Takami H."/>
        </authorList>
    </citation>
    <scope>NUCLEOTIDE SEQUENCE</scope>
    <source>
        <strain evidence="1">Expedition CK06-06</strain>
    </source>
</reference>
<dbReference type="EMBL" id="BARS01047397">
    <property type="protein sequence ID" value="GAG39525.1"/>
    <property type="molecule type" value="Genomic_DNA"/>
</dbReference>
<feature type="non-terminal residue" evidence="1">
    <location>
        <position position="1"/>
    </location>
</feature>
<organism evidence="1">
    <name type="scientific">marine sediment metagenome</name>
    <dbReference type="NCBI Taxonomy" id="412755"/>
    <lineage>
        <taxon>unclassified sequences</taxon>
        <taxon>metagenomes</taxon>
        <taxon>ecological metagenomes</taxon>
    </lineage>
</organism>
<name>X0X909_9ZZZZ</name>
<evidence type="ECO:0000313" key="1">
    <source>
        <dbReference type="EMBL" id="GAG39525.1"/>
    </source>
</evidence>
<gene>
    <name evidence="1" type="ORF">S01H1_71199</name>
</gene>
<proteinExistence type="predicted"/>
<comment type="caution">
    <text evidence="1">The sequence shown here is derived from an EMBL/GenBank/DDBJ whole genome shotgun (WGS) entry which is preliminary data.</text>
</comment>
<sequence length="36" mass="4175">DADEFRGNGKLRQSTININPAKEEQDLYFVSLGRYE</sequence>